<evidence type="ECO:0000313" key="3">
    <source>
        <dbReference type="EMBL" id="CAE0693092.1"/>
    </source>
</evidence>
<proteinExistence type="predicted"/>
<protein>
    <submittedName>
        <fullName evidence="3">Uncharacterized protein</fullName>
    </submittedName>
</protein>
<feature type="region of interest" description="Disordered" evidence="2">
    <location>
        <begin position="297"/>
        <end position="319"/>
    </location>
</feature>
<dbReference type="EMBL" id="HBIW01009994">
    <property type="protein sequence ID" value="CAE0693092.1"/>
    <property type="molecule type" value="Transcribed_RNA"/>
</dbReference>
<dbReference type="AlphaFoldDB" id="A0A7S3ZT32"/>
<feature type="region of interest" description="Disordered" evidence="2">
    <location>
        <begin position="235"/>
        <end position="256"/>
    </location>
</feature>
<keyword evidence="1" id="KW-0175">Coiled coil</keyword>
<evidence type="ECO:0000256" key="1">
    <source>
        <dbReference type="SAM" id="Coils"/>
    </source>
</evidence>
<feature type="coiled-coil region" evidence="1">
    <location>
        <begin position="622"/>
        <end position="655"/>
    </location>
</feature>
<evidence type="ECO:0000256" key="2">
    <source>
        <dbReference type="SAM" id="MobiDB-lite"/>
    </source>
</evidence>
<gene>
    <name evidence="3" type="ORF">PCAL00307_LOCUS8528</name>
</gene>
<organism evidence="3">
    <name type="scientific">Pelagomonas calceolata</name>
    <dbReference type="NCBI Taxonomy" id="35677"/>
    <lineage>
        <taxon>Eukaryota</taxon>
        <taxon>Sar</taxon>
        <taxon>Stramenopiles</taxon>
        <taxon>Ochrophyta</taxon>
        <taxon>Pelagophyceae</taxon>
        <taxon>Pelagomonadales</taxon>
        <taxon>Pelagomonadaceae</taxon>
        <taxon>Pelagomonas</taxon>
    </lineage>
</organism>
<sequence>MPKKAAPAYRGAVVGGPRCPIRVRKDDEMTVDTTTPRELGLRIKKEDGTFFAGAARIEFRIKDGEYRAGKRVDLTCALVAEERVPMRPLKTVNGLEVRAWELDFDRDALRARGQKSMNEVGTAARASDWHSGLPEDVQALLEADPVDEEALLQIFRTRYVGPSQFRALQNCHLRHCDFRNRWERCVFDYGAKGEAKGAEDKCAKQGAVNALTFRKGDWDTSAFFKSRPAWMQKGAKDSKKGLPWTGPRGDGRLDEYKVPDERGRQTKVRVDGSESHWGIGASGRLEGARDAAAARRKAAARPRVSTPRGKCFDMTRSPRRASTRYHATETLPTRPREGVYASREGAATVSQPRRSAQVPVLMQQDDEEDEAVQELQALAGLDVDDEVEELDLFDASDNRQGRHAIRGMLTILSDHIRAAEGHLISVGFKESLRIGTPAELDTQRWWLLGDYERTGRKLKLDMDELWYQSTTYADKNDLVALEVFNERFFEQRWHYTMFRLAGHPIKDEAQDLAVREVFTVATVLLCPEHATRSSLVFTLKLIAERGEKESGIWTATIPMAVFFNLATNDQQAKYLDTQIRRYAHDAEVARGTRRGPFRVDAFARAAGVTAERADPSTRHEIARDARSRLDALTDRAECEEAVADLKDVLAEVQLQLARM</sequence>
<name>A0A7S3ZT32_9STRA</name>
<reference evidence="3" key="1">
    <citation type="submission" date="2021-01" db="EMBL/GenBank/DDBJ databases">
        <authorList>
            <person name="Corre E."/>
            <person name="Pelletier E."/>
            <person name="Niang G."/>
            <person name="Scheremetjew M."/>
            <person name="Finn R."/>
            <person name="Kale V."/>
            <person name="Holt S."/>
            <person name="Cochrane G."/>
            <person name="Meng A."/>
            <person name="Brown T."/>
            <person name="Cohen L."/>
        </authorList>
    </citation>
    <scope>NUCLEOTIDE SEQUENCE</scope>
    <source>
        <strain evidence="3">CCMP1756</strain>
    </source>
</reference>
<accession>A0A7S3ZT32</accession>